<dbReference type="InterPro" id="IPR017871">
    <property type="entry name" value="ABC_transporter-like_CS"/>
</dbReference>
<feature type="region of interest" description="Disordered" evidence="8">
    <location>
        <begin position="262"/>
        <end position="293"/>
    </location>
</feature>
<evidence type="ECO:0000313" key="10">
    <source>
        <dbReference type="EMBL" id="GAA3015543.1"/>
    </source>
</evidence>
<dbReference type="PANTHER" id="PTHR43297">
    <property type="entry name" value="OLIGOPEPTIDE TRANSPORT ATP-BINDING PROTEIN APPD"/>
    <property type="match status" value="1"/>
</dbReference>
<dbReference type="NCBIfam" id="TIGR01727">
    <property type="entry name" value="oligo_HPY"/>
    <property type="match status" value="1"/>
</dbReference>
<sequence>MSAPSEPAGAPAPVLDVRDLTVTLPRRGGARLSAVSGMNLVLRPGEIVGLAGESGSGKTMTALAALGLLPGGARTTGEILFEGRDLLALPQRALRDVRGRDIAMVFQDPMTSLHPMLTVERQITDHLRHHRRVSRADARARALELLETVRIPGPEQALRSYPHRFSGGMRQRIAIAVALACDPKVIIADEPTTALDVTVQAGILRLLDRLRRERDMSVLLITHDLGVMSSLADRISVMYAGRVVENGPRRDVLTEPRHPYTRGLLDALPHPEEETSELRPIPGQPPSAGTTPAGCPFHPRCAWARESCVERLPGLVELAPAHSAACPVDPFGPPLSGPPLSREVPS</sequence>
<evidence type="ECO:0000256" key="4">
    <source>
        <dbReference type="ARBA" id="ARBA00022475"/>
    </source>
</evidence>
<keyword evidence="11" id="KW-1185">Reference proteome</keyword>
<keyword evidence="5" id="KW-0547">Nucleotide-binding</keyword>
<name>A0ABP6KNK8_9ACTN</name>
<dbReference type="Proteomes" id="UP001499930">
    <property type="component" value="Unassembled WGS sequence"/>
</dbReference>
<comment type="similarity">
    <text evidence="2">Belongs to the ABC transporter superfamily.</text>
</comment>
<evidence type="ECO:0000256" key="6">
    <source>
        <dbReference type="ARBA" id="ARBA00022840"/>
    </source>
</evidence>
<dbReference type="EMBL" id="BAAAWD010000012">
    <property type="protein sequence ID" value="GAA3015543.1"/>
    <property type="molecule type" value="Genomic_DNA"/>
</dbReference>
<keyword evidence="6 10" id="KW-0067">ATP-binding</keyword>
<dbReference type="InterPro" id="IPR027417">
    <property type="entry name" value="P-loop_NTPase"/>
</dbReference>
<dbReference type="RefSeq" id="WP_344898263.1">
    <property type="nucleotide sequence ID" value="NZ_BAAAWD010000012.1"/>
</dbReference>
<dbReference type="InterPro" id="IPR013563">
    <property type="entry name" value="Oligopep_ABC_C"/>
</dbReference>
<organism evidence="10 11">
    <name type="scientific">Streptosporangium longisporum</name>
    <dbReference type="NCBI Taxonomy" id="46187"/>
    <lineage>
        <taxon>Bacteria</taxon>
        <taxon>Bacillati</taxon>
        <taxon>Actinomycetota</taxon>
        <taxon>Actinomycetes</taxon>
        <taxon>Streptosporangiales</taxon>
        <taxon>Streptosporangiaceae</taxon>
        <taxon>Streptosporangium</taxon>
    </lineage>
</organism>
<comment type="subcellular location">
    <subcellularLocation>
        <location evidence="1">Cell membrane</location>
        <topology evidence="1">Peripheral membrane protein</topology>
    </subcellularLocation>
</comment>
<dbReference type="Pfam" id="PF00005">
    <property type="entry name" value="ABC_tran"/>
    <property type="match status" value="1"/>
</dbReference>
<comment type="caution">
    <text evidence="10">The sequence shown here is derived from an EMBL/GenBank/DDBJ whole genome shotgun (WGS) entry which is preliminary data.</text>
</comment>
<reference evidence="11" key="1">
    <citation type="journal article" date="2019" name="Int. J. Syst. Evol. Microbiol.">
        <title>The Global Catalogue of Microorganisms (GCM) 10K type strain sequencing project: providing services to taxonomists for standard genome sequencing and annotation.</title>
        <authorList>
            <consortium name="The Broad Institute Genomics Platform"/>
            <consortium name="The Broad Institute Genome Sequencing Center for Infectious Disease"/>
            <person name="Wu L."/>
            <person name="Ma J."/>
        </authorList>
    </citation>
    <scope>NUCLEOTIDE SEQUENCE [LARGE SCALE GENOMIC DNA]</scope>
    <source>
        <strain evidence="11">JCM 3106</strain>
    </source>
</reference>
<keyword evidence="3" id="KW-0813">Transport</keyword>
<accession>A0ABP6KNK8</accession>
<proteinExistence type="inferred from homology"/>
<protein>
    <submittedName>
        <fullName evidence="10">ABC transporter ATP-binding protein</fullName>
    </submittedName>
</protein>
<dbReference type="Pfam" id="PF08352">
    <property type="entry name" value="oligo_HPY"/>
    <property type="match status" value="1"/>
</dbReference>
<dbReference type="InterPro" id="IPR050388">
    <property type="entry name" value="ABC_Ni/Peptide_Import"/>
</dbReference>
<dbReference type="SUPFAM" id="SSF52540">
    <property type="entry name" value="P-loop containing nucleoside triphosphate hydrolases"/>
    <property type="match status" value="1"/>
</dbReference>
<evidence type="ECO:0000313" key="11">
    <source>
        <dbReference type="Proteomes" id="UP001499930"/>
    </source>
</evidence>
<keyword evidence="4" id="KW-1003">Cell membrane</keyword>
<feature type="domain" description="ABC transporter" evidence="9">
    <location>
        <begin position="15"/>
        <end position="265"/>
    </location>
</feature>
<dbReference type="GO" id="GO:0005524">
    <property type="term" value="F:ATP binding"/>
    <property type="evidence" value="ECO:0007669"/>
    <property type="project" value="UniProtKB-KW"/>
</dbReference>
<gene>
    <name evidence="10" type="ORF">GCM10017559_43710</name>
</gene>
<evidence type="ECO:0000256" key="1">
    <source>
        <dbReference type="ARBA" id="ARBA00004202"/>
    </source>
</evidence>
<evidence type="ECO:0000256" key="7">
    <source>
        <dbReference type="ARBA" id="ARBA00023136"/>
    </source>
</evidence>
<evidence type="ECO:0000256" key="2">
    <source>
        <dbReference type="ARBA" id="ARBA00005417"/>
    </source>
</evidence>
<evidence type="ECO:0000256" key="3">
    <source>
        <dbReference type="ARBA" id="ARBA00022448"/>
    </source>
</evidence>
<dbReference type="CDD" id="cd03257">
    <property type="entry name" value="ABC_NikE_OppD_transporters"/>
    <property type="match status" value="1"/>
</dbReference>
<keyword evidence="7" id="KW-0472">Membrane</keyword>
<dbReference type="InterPro" id="IPR003593">
    <property type="entry name" value="AAA+_ATPase"/>
</dbReference>
<evidence type="ECO:0000256" key="5">
    <source>
        <dbReference type="ARBA" id="ARBA00022741"/>
    </source>
</evidence>
<dbReference type="PANTHER" id="PTHR43297:SF2">
    <property type="entry name" value="DIPEPTIDE TRANSPORT ATP-BINDING PROTEIN DPPD"/>
    <property type="match status" value="1"/>
</dbReference>
<dbReference type="SMART" id="SM00382">
    <property type="entry name" value="AAA"/>
    <property type="match status" value="1"/>
</dbReference>
<dbReference type="Gene3D" id="3.40.50.300">
    <property type="entry name" value="P-loop containing nucleotide triphosphate hydrolases"/>
    <property type="match status" value="1"/>
</dbReference>
<evidence type="ECO:0000259" key="9">
    <source>
        <dbReference type="PROSITE" id="PS50893"/>
    </source>
</evidence>
<dbReference type="InterPro" id="IPR003439">
    <property type="entry name" value="ABC_transporter-like_ATP-bd"/>
</dbReference>
<dbReference type="PROSITE" id="PS00211">
    <property type="entry name" value="ABC_TRANSPORTER_1"/>
    <property type="match status" value="1"/>
</dbReference>
<dbReference type="PROSITE" id="PS50893">
    <property type="entry name" value="ABC_TRANSPORTER_2"/>
    <property type="match status" value="1"/>
</dbReference>
<evidence type="ECO:0000256" key="8">
    <source>
        <dbReference type="SAM" id="MobiDB-lite"/>
    </source>
</evidence>